<dbReference type="SUPFAM" id="SSF50249">
    <property type="entry name" value="Nucleic acid-binding proteins"/>
    <property type="match status" value="1"/>
</dbReference>
<dbReference type="CDD" id="cd02440">
    <property type="entry name" value="AdoMet_MTases"/>
    <property type="match status" value="1"/>
</dbReference>
<feature type="binding site" evidence="4">
    <location>
        <position position="327"/>
    </location>
    <ligand>
        <name>S-adenosyl-L-methionine</name>
        <dbReference type="ChEBI" id="CHEBI:59789"/>
    </ligand>
</feature>
<dbReference type="Pfam" id="PF05958">
    <property type="entry name" value="tRNA_U5-meth_tr"/>
    <property type="match status" value="2"/>
</dbReference>
<feature type="active site" description="Nucleophile" evidence="4">
    <location>
        <position position="354"/>
    </location>
</feature>
<dbReference type="PANTHER" id="PTHR11061">
    <property type="entry name" value="RNA M5U METHYLTRANSFERASE"/>
    <property type="match status" value="1"/>
</dbReference>
<dbReference type="EMBL" id="PKTG01000025">
    <property type="protein sequence ID" value="PLX19530.1"/>
    <property type="molecule type" value="Genomic_DNA"/>
</dbReference>
<dbReference type="Pfam" id="PF01938">
    <property type="entry name" value="TRAM"/>
    <property type="match status" value="1"/>
</dbReference>
<dbReference type="Gene3D" id="3.40.50.150">
    <property type="entry name" value="Vaccinia Virus protein VP39"/>
    <property type="match status" value="1"/>
</dbReference>
<feature type="binding site" evidence="4">
    <location>
        <position position="262"/>
    </location>
    <ligand>
        <name>S-adenosyl-L-methionine</name>
        <dbReference type="ChEBI" id="CHEBI:59789"/>
    </ligand>
</feature>
<keyword evidence="1 4" id="KW-0489">Methyltransferase</keyword>
<comment type="caution">
    <text evidence="6">The sequence shown here is derived from an EMBL/GenBank/DDBJ whole genome shotgun (WGS) entry which is preliminary data.</text>
</comment>
<comment type="similarity">
    <text evidence="4">Belongs to the class I-like SAM-binding methyltransferase superfamily. RNA M5U methyltransferase family.</text>
</comment>
<dbReference type="PANTHER" id="PTHR11061:SF30">
    <property type="entry name" value="TRNA (URACIL(54)-C(5))-METHYLTRANSFERASE"/>
    <property type="match status" value="1"/>
</dbReference>
<dbReference type="SUPFAM" id="SSF53335">
    <property type="entry name" value="S-adenosyl-L-methionine-dependent methyltransferases"/>
    <property type="match status" value="1"/>
</dbReference>
<dbReference type="Gene3D" id="2.40.50.1070">
    <property type="match status" value="1"/>
</dbReference>
<protein>
    <recommendedName>
        <fullName evidence="5">TRAM domain-containing protein</fullName>
    </recommendedName>
</protein>
<evidence type="ECO:0000256" key="4">
    <source>
        <dbReference type="PROSITE-ProRule" id="PRU01024"/>
    </source>
</evidence>
<dbReference type="GO" id="GO:0070475">
    <property type="term" value="P:rRNA base methylation"/>
    <property type="evidence" value="ECO:0007669"/>
    <property type="project" value="TreeGrafter"/>
</dbReference>
<evidence type="ECO:0000313" key="6">
    <source>
        <dbReference type="EMBL" id="PLX19530.1"/>
    </source>
</evidence>
<dbReference type="AlphaFoldDB" id="A0A2N5ZLG3"/>
<dbReference type="Gene3D" id="2.40.50.140">
    <property type="entry name" value="Nucleic acid-binding proteins"/>
    <property type="match status" value="1"/>
</dbReference>
<evidence type="ECO:0000256" key="2">
    <source>
        <dbReference type="ARBA" id="ARBA00022679"/>
    </source>
</evidence>
<feature type="binding site" evidence="4">
    <location>
        <position position="283"/>
    </location>
    <ligand>
        <name>S-adenosyl-L-methionine</name>
        <dbReference type="ChEBI" id="CHEBI:59789"/>
    </ligand>
</feature>
<dbReference type="Proteomes" id="UP000234857">
    <property type="component" value="Unassembled WGS sequence"/>
</dbReference>
<dbReference type="InterPro" id="IPR012340">
    <property type="entry name" value="NA-bd_OB-fold"/>
</dbReference>
<dbReference type="PROSITE" id="PS51687">
    <property type="entry name" value="SAM_MT_RNA_M5U"/>
    <property type="match status" value="1"/>
</dbReference>
<dbReference type="PROSITE" id="PS50926">
    <property type="entry name" value="TRAM"/>
    <property type="match status" value="1"/>
</dbReference>
<dbReference type="PROSITE" id="PS01231">
    <property type="entry name" value="TRMA_2"/>
    <property type="match status" value="1"/>
</dbReference>
<evidence type="ECO:0000259" key="5">
    <source>
        <dbReference type="PROSITE" id="PS50926"/>
    </source>
</evidence>
<dbReference type="InterPro" id="IPR002792">
    <property type="entry name" value="TRAM_dom"/>
</dbReference>
<organism evidence="6 7">
    <name type="scientific">Muiribacterium halophilum</name>
    <dbReference type="NCBI Taxonomy" id="2053465"/>
    <lineage>
        <taxon>Bacteria</taxon>
        <taxon>Candidatus Muiribacteriota</taxon>
        <taxon>Candidatus Muiribacteriia</taxon>
        <taxon>Candidatus Muiribacteriales</taxon>
        <taxon>Candidatus Muiribacteriaceae</taxon>
        <taxon>Candidatus Muiribacterium</taxon>
    </lineage>
</organism>
<feature type="binding site" evidence="4">
    <location>
        <position position="236"/>
    </location>
    <ligand>
        <name>S-adenosyl-L-methionine</name>
        <dbReference type="ChEBI" id="CHEBI:59789"/>
    </ligand>
</feature>
<evidence type="ECO:0000256" key="3">
    <source>
        <dbReference type="ARBA" id="ARBA00022691"/>
    </source>
</evidence>
<keyword evidence="2 4" id="KW-0808">Transferase</keyword>
<accession>A0A2N5ZLG3</accession>
<keyword evidence="3 4" id="KW-0949">S-adenosyl-L-methionine</keyword>
<dbReference type="InterPro" id="IPR029063">
    <property type="entry name" value="SAM-dependent_MTases_sf"/>
</dbReference>
<feature type="domain" description="TRAM" evidence="5">
    <location>
        <begin position="1"/>
        <end position="57"/>
    </location>
</feature>
<dbReference type="InterPro" id="IPR010280">
    <property type="entry name" value="U5_MeTrfase_fam"/>
</dbReference>
<reference evidence="6 7" key="1">
    <citation type="submission" date="2017-11" db="EMBL/GenBank/DDBJ databases">
        <title>Genome-resolved metagenomics identifies genetic mobility, metabolic interactions, and unexpected diversity in perchlorate-reducing communities.</title>
        <authorList>
            <person name="Barnum T.P."/>
            <person name="Figueroa I.A."/>
            <person name="Carlstrom C.I."/>
            <person name="Lucas L.N."/>
            <person name="Engelbrektson A.L."/>
            <person name="Coates J.D."/>
        </authorList>
    </citation>
    <scope>NUCLEOTIDE SEQUENCE [LARGE SCALE GENOMIC DNA]</scope>
    <source>
        <strain evidence="6">BM706</strain>
    </source>
</reference>
<sequence>MKYKKMTVVIEKIVNGGNGLARTADGVIFIPYSLTGEKIIVNIIKKKKDYSFGEIESILEPSPWRIAPPCKYYYSCGGCQLQHAKYSKQLDIKYEIAKELFGGICQNIHYPIASEKEFNYRNKVIFRSENQRVGLLKEKSHQVVDIESCMIADKKINYCYGFLREKLKESSNEITVRVSDQSQLQINLDRSINIDRIAVNEIDSLYINGYLEKGWKYISNKGFGIDIPLFPDSFFQVNYDVTVKMKNILQTKVKGNVLLDAYCGVGIFSFLLKDNFNKTIGVDISKQNIKNANIIKKKNSIENSEFYTAKVRNMLDQFEKADCIILDPPRKGLSEKVKERLIETKNDNVIYISCFASTLKRDLMELSQSYTVEELFIMDMFPQTYHFENIAFLKGIK</sequence>
<name>A0A2N5ZLG3_MUIH1</name>
<dbReference type="GO" id="GO:0070041">
    <property type="term" value="F:rRNA (uridine-C5-)-methyltransferase activity"/>
    <property type="evidence" value="ECO:0007669"/>
    <property type="project" value="TreeGrafter"/>
</dbReference>
<evidence type="ECO:0000313" key="7">
    <source>
        <dbReference type="Proteomes" id="UP000234857"/>
    </source>
</evidence>
<evidence type="ECO:0000256" key="1">
    <source>
        <dbReference type="ARBA" id="ARBA00022603"/>
    </source>
</evidence>
<dbReference type="InterPro" id="IPR030391">
    <property type="entry name" value="MeTrfase_TrmA_CS"/>
</dbReference>
<proteinExistence type="inferred from homology"/>
<gene>
    <name evidence="6" type="ORF">C0601_01355</name>
</gene>